<keyword evidence="11" id="KW-1185">Reference proteome</keyword>
<feature type="domain" description="WSC" evidence="9">
    <location>
        <begin position="1861"/>
        <end position="1954"/>
    </location>
</feature>
<gene>
    <name evidence="10" type="ORF">QM012_005622</name>
</gene>
<evidence type="ECO:0000256" key="3">
    <source>
        <dbReference type="ARBA" id="ARBA00022729"/>
    </source>
</evidence>
<organism evidence="10 11">
    <name type="scientific">Aureobasidium pullulans</name>
    <name type="common">Black yeast</name>
    <name type="synonym">Pullularia pullulans</name>
    <dbReference type="NCBI Taxonomy" id="5580"/>
    <lineage>
        <taxon>Eukaryota</taxon>
        <taxon>Fungi</taxon>
        <taxon>Dikarya</taxon>
        <taxon>Ascomycota</taxon>
        <taxon>Pezizomycotina</taxon>
        <taxon>Dothideomycetes</taxon>
        <taxon>Dothideomycetidae</taxon>
        <taxon>Dothideales</taxon>
        <taxon>Saccotheciaceae</taxon>
        <taxon>Aureobasidium</taxon>
    </lineage>
</organism>
<keyword evidence="3 8" id="KW-0732">Signal</keyword>
<evidence type="ECO:0000313" key="11">
    <source>
        <dbReference type="Proteomes" id="UP001341245"/>
    </source>
</evidence>
<evidence type="ECO:0000256" key="4">
    <source>
        <dbReference type="ARBA" id="ARBA00022989"/>
    </source>
</evidence>
<evidence type="ECO:0000313" key="10">
    <source>
        <dbReference type="EMBL" id="KAK5999297.1"/>
    </source>
</evidence>
<evidence type="ECO:0000256" key="1">
    <source>
        <dbReference type="ARBA" id="ARBA00004167"/>
    </source>
</evidence>
<feature type="chain" id="PRO_5045437442" description="WSC domain-containing protein" evidence="8">
    <location>
        <begin position="23"/>
        <end position="2063"/>
    </location>
</feature>
<feature type="domain" description="WSC" evidence="9">
    <location>
        <begin position="1596"/>
        <end position="1686"/>
    </location>
</feature>
<sequence length="2063" mass="213270">MLSYKVIFAFLFAFLFIRDVESLASTDTITWGGDNSRSGYQTNHNMDPSVVGSDAFGQLWRAALPGNFQGIGPEQIFSQPLVYTLSDGIQYVYIATTQNNLYKINAKTGDIVASRNMHVPFLTADLDGCVDINPTVGVTATGVIDPDTGIWYLTAKTYSDAYQSGAFSKASPPGRLNGRYYFHAINTADLSEVSGFPKVIDGLQFRNNPNRMFIGGNQHARPGMLQVGDFIYTGWASHCVKWNFTGAVIGFHRTTGAVVEAFAMEGGPEPNTIPGGGVWMSGGGLAYDGKGSIFLASGNGYASQLSATGNSLPGRQPPTSLEEAAVNFAIGSDGKLTPVDFFMPWEKTQLDGADKDLGTSPLELLPTDVFKCANVARMGVVTGKSGKTYWLNLDNLGGYQMGPNKLDAAIQVTQNENSVYAGAGVMPLGGGYIYINVIQYQTHVFKFSCSASGDPQFTLVSNTPEKNAYILGVGHGTTTSLNGQEGTGLLWTTDVEGLNLRIYNAIPPSDGGNLQLIKSFNIPGVTKFSRPVFGNGIAYVGTTQGALYAFGSPVNLPLNCSSPYTFSNTAVGSVSAPITITCSANIGLTVNSVALTGNANFKVDSVVTPLTLATGQTFSLNATFVPNSVGLLSSDIIVNTTNSVAKYSSSVPITLKGTANSKKPLLAIAPNTVSFSVIAGGQVGGTSQSSLFINRGDSLLTVNNITWSLVSETGPWIQPNISGNGDVQVGYFTFSNLPTSISPNSVATVNINYNPDVTGNHAVYVKVNSDGGSSLLDVVGRAGSNPSALIEFQTVDGSGWIAYQPGVPFTFGDVLEGQTRSLKMRVTNNGTGSAVPLSLTVSKPPYGVPGIIGAANTIDLAEGTLLQANQSQTAALYCSVPKSQVNIPSFYGNATWTINTGDPNMGKQVIQFNCNAVAEQVGPLLSNGTAQYAYVGCFKENNPGRQLAVNPLTSVNMTNDMCIAKCSSLGYLFAATQYQKECWCGQARPLQMDLNTDCNFNCGGNENQTCGGNGYTNPGSHMSLFADSTRFDGNISTLAQSIVPSYNGYNYMGCYAESGGRTVNSASLNTNDMTIEKCGAFCIGKGYSFFGVEYAQECYCGSNVASSSTLTSDSKCNMACKGSNAEFCGAGSLMMLYGKNAVSSSSATLSSGSATSTTVSSSSTNTSPISSGITTSSPVAQPSVIVGSSLSNYTYMGCFNETHDRRALNGNSRTGSTNSLESCATFCSGYAYFGVEYGAECYCGSSLYANSIRQSDETGCNMPCAANASEVCGGSNFLNVYYINVTTSSTTTSSAPSTPTGPVVVQSAGGYSYMGCYTEATNGRALTGSSKAAASISVDACASYCSAYTYFGVEYGNECYCGNVMQPGSGPITDGRCKMPCAANSTQLCGGPNGLNMYQKSVSSSTSSSVSSTPSSSSSLYTPSSSTAAFSSSTTSSSSVTSTSASISASPIIIAGVSFTVEQDTTYSGTTISTLGRKRAVSDLNSCMTTCANNAICAGTAFDGTFCSYYSAIDPNSKVAMIGTTFATVQNRSSASSSSTVTSITSASTSLISSIPTSSSSTGLPLTSSGVTTTSSSSSTISLTPTGPVAKPTVGSYSYQGCWKEIGGRALQGKSFSNSSNSLEFCASFCAGYTYFATEYSSECYCSNTVSSLSSPATDGRCNMLCSANKLEYCGGPNGLSLYQYNATLLSSSSASVALSSQSSSQSSSISSSSIMVSSSSSVSGSATSSSSSSTAASSSDPGSSTVGSSSSSVPSPTSASVTASDSQSSTGTTSSVSSTSSSLAPSAPTSSSSSFSLASSSSSTLSLTASSSTTSSLIPPSSTTSSSTLTSSASTSSSATTTTSSSSTSTAPTIVPTISGYAAQGCYNEASNGRALAARSMTNTTGMTPAMCASFCSSYAWFGVEYGSECWCGPYPRTGSVLQSDNSTCNMLCPGDQTSYCGAGNRLNMYYSNNSTKASTDPMNVNVTGSYSFYSCYKDSPRALSVSASSDSMSVDACQKLATAGGYTWFGTEYGRECWMGNSLATGTINATASDCNMACNGMPGQLCGGPSRLSLYKRIAA</sequence>
<comment type="caution">
    <text evidence="10">The sequence shown here is derived from an EMBL/GenBank/DDBJ whole genome shotgun (WGS) entry which is preliminary data.</text>
</comment>
<keyword evidence="5" id="KW-0472">Membrane</keyword>
<evidence type="ECO:0000259" key="9">
    <source>
        <dbReference type="PROSITE" id="PS51212"/>
    </source>
</evidence>
<feature type="domain" description="WSC" evidence="9">
    <location>
        <begin position="1971"/>
        <end position="2061"/>
    </location>
</feature>
<dbReference type="PANTHER" id="PTHR24269:SF16">
    <property type="entry name" value="PROTEIN SLG1"/>
    <property type="match status" value="1"/>
</dbReference>
<name>A0ABR0T4G7_AURPU</name>
<dbReference type="InterPro" id="IPR051836">
    <property type="entry name" value="Kremen_rcpt"/>
</dbReference>
<keyword evidence="2" id="KW-0812">Transmembrane</keyword>
<dbReference type="PROSITE" id="PS51212">
    <property type="entry name" value="WSC"/>
    <property type="match status" value="7"/>
</dbReference>
<protein>
    <recommendedName>
        <fullName evidence="9">WSC domain-containing protein</fullName>
    </recommendedName>
</protein>
<dbReference type="Pfam" id="PF01822">
    <property type="entry name" value="WSC"/>
    <property type="match status" value="7"/>
</dbReference>
<feature type="domain" description="WSC" evidence="9">
    <location>
        <begin position="931"/>
        <end position="1022"/>
    </location>
</feature>
<feature type="domain" description="WSC" evidence="9">
    <location>
        <begin position="1310"/>
        <end position="1401"/>
    </location>
</feature>
<dbReference type="PANTHER" id="PTHR24269">
    <property type="entry name" value="KREMEN PROTEIN"/>
    <property type="match status" value="1"/>
</dbReference>
<proteinExistence type="predicted"/>
<reference evidence="10 11" key="1">
    <citation type="submission" date="2023-11" db="EMBL/GenBank/DDBJ databases">
        <title>Draft genome sequence and annotation of the polyextremotolerant black yeast-like fungus Aureobasidium pullulans NRRL 62042.</title>
        <authorList>
            <person name="Dielentheis-Frenken M.R.E."/>
            <person name="Wibberg D."/>
            <person name="Blank L.M."/>
            <person name="Tiso T."/>
        </authorList>
    </citation>
    <scope>NUCLEOTIDE SEQUENCE [LARGE SCALE GENOMIC DNA]</scope>
    <source>
        <strain evidence="10 11">NRRL 62042</strain>
    </source>
</reference>
<feature type="region of interest" description="Disordered" evidence="7">
    <location>
        <begin position="1406"/>
        <end position="1442"/>
    </location>
</feature>
<evidence type="ECO:0000256" key="8">
    <source>
        <dbReference type="SAM" id="SignalP"/>
    </source>
</evidence>
<keyword evidence="6" id="KW-0325">Glycoprotein</keyword>
<evidence type="ECO:0000256" key="6">
    <source>
        <dbReference type="ARBA" id="ARBA00023180"/>
    </source>
</evidence>
<feature type="region of interest" description="Disordered" evidence="7">
    <location>
        <begin position="1812"/>
        <end position="1852"/>
    </location>
</feature>
<accession>A0ABR0T4G7</accession>
<dbReference type="SMART" id="SM00321">
    <property type="entry name" value="WSC"/>
    <property type="match status" value="7"/>
</dbReference>
<feature type="signal peptide" evidence="8">
    <location>
        <begin position="1"/>
        <end position="22"/>
    </location>
</feature>
<dbReference type="InterPro" id="IPR002889">
    <property type="entry name" value="WSC_carb-bd"/>
</dbReference>
<feature type="domain" description="WSC" evidence="9">
    <location>
        <begin position="1048"/>
        <end position="1140"/>
    </location>
</feature>
<comment type="subcellular location">
    <subcellularLocation>
        <location evidence="1">Membrane</location>
        <topology evidence="1">Single-pass membrane protein</topology>
    </subcellularLocation>
</comment>
<dbReference type="Proteomes" id="UP001341245">
    <property type="component" value="Unassembled WGS sequence"/>
</dbReference>
<feature type="region of interest" description="Disordered" evidence="7">
    <location>
        <begin position="1730"/>
        <end position="1792"/>
    </location>
</feature>
<dbReference type="SUPFAM" id="SSF50998">
    <property type="entry name" value="Quinoprotein alcohol dehydrogenase-like"/>
    <property type="match status" value="1"/>
</dbReference>
<evidence type="ECO:0000256" key="5">
    <source>
        <dbReference type="ARBA" id="ARBA00023136"/>
    </source>
</evidence>
<feature type="region of interest" description="Disordered" evidence="7">
    <location>
        <begin position="1149"/>
        <end position="1177"/>
    </location>
</feature>
<dbReference type="InterPro" id="IPR011047">
    <property type="entry name" value="Quinoprotein_ADH-like_sf"/>
</dbReference>
<dbReference type="EMBL" id="JASGXD010000028">
    <property type="protein sequence ID" value="KAK5999297.1"/>
    <property type="molecule type" value="Genomic_DNA"/>
</dbReference>
<evidence type="ECO:0000256" key="2">
    <source>
        <dbReference type="ARBA" id="ARBA00022692"/>
    </source>
</evidence>
<feature type="domain" description="WSC" evidence="9">
    <location>
        <begin position="1192"/>
        <end position="1284"/>
    </location>
</feature>
<keyword evidence="4" id="KW-1133">Transmembrane helix</keyword>
<evidence type="ECO:0000256" key="7">
    <source>
        <dbReference type="SAM" id="MobiDB-lite"/>
    </source>
</evidence>